<dbReference type="EMBL" id="OU015567">
    <property type="protein sequence ID" value="CAG5109526.1"/>
    <property type="molecule type" value="Genomic_DNA"/>
</dbReference>
<dbReference type="InterPro" id="IPR036527">
    <property type="entry name" value="SCP2_sterol-bd_dom_sf"/>
</dbReference>
<keyword evidence="2" id="KW-1185">Reference proteome</keyword>
<organism evidence="1 2">
    <name type="scientific">Oikopleura dioica</name>
    <name type="common">Tunicate</name>
    <dbReference type="NCBI Taxonomy" id="34765"/>
    <lineage>
        <taxon>Eukaryota</taxon>
        <taxon>Metazoa</taxon>
        <taxon>Chordata</taxon>
        <taxon>Tunicata</taxon>
        <taxon>Appendicularia</taxon>
        <taxon>Copelata</taxon>
        <taxon>Oikopleuridae</taxon>
        <taxon>Oikopleura</taxon>
    </lineage>
</organism>
<reference evidence="1 2" key="1">
    <citation type="submission" date="2021-04" db="EMBL/GenBank/DDBJ databases">
        <authorList>
            <person name="Bliznina A."/>
        </authorList>
    </citation>
    <scope>NUCLEOTIDE SEQUENCE [LARGE SCALE GENOMIC DNA]</scope>
</reference>
<evidence type="ECO:0000313" key="2">
    <source>
        <dbReference type="Proteomes" id="UP001158576"/>
    </source>
</evidence>
<proteinExistence type="predicted"/>
<evidence type="ECO:0000313" key="1">
    <source>
        <dbReference type="EMBL" id="CAG5109526.1"/>
    </source>
</evidence>
<gene>
    <name evidence="1" type="ORF">OKIOD_LOCUS12814</name>
</gene>
<dbReference type="Gene3D" id="3.30.1050.10">
    <property type="entry name" value="SCP2 sterol-binding domain"/>
    <property type="match status" value="1"/>
</dbReference>
<dbReference type="Proteomes" id="UP001158576">
    <property type="component" value="Chromosome 2"/>
</dbReference>
<accession>A0ABN7SVS3</accession>
<sequence>MTKVNLKFISRRARSLSPASNLRRKSSLPIKIKFWEILTGSYKQQKSNLPVSVTNLVGKRKELESYRTVKWVSSACESLANKPDLLSELPQAAQTGRLILHLTEEEGVTGDVNTVGRWKLGLCDGKLTYLSYQHQDPIHNSLIIYANDEHMIQILTGRIDLQTADALGIAKITGNCQIRNTFPALIKILNREIPKSSPSLII</sequence>
<name>A0ABN7SVS3_OIKDI</name>
<protein>
    <submittedName>
        <fullName evidence="1">Oidioi.mRNA.OKI2018_I69.chr2.g4049.t3.cds</fullName>
    </submittedName>
</protein>
<dbReference type="SUPFAM" id="SSF55718">
    <property type="entry name" value="SCP-like"/>
    <property type="match status" value="1"/>
</dbReference>